<dbReference type="Proteomes" id="UP000799779">
    <property type="component" value="Unassembled WGS sequence"/>
</dbReference>
<evidence type="ECO:0000313" key="2">
    <source>
        <dbReference type="EMBL" id="KAF2001678.1"/>
    </source>
</evidence>
<sequence>MGVSTNPLLKLKQWLAHAFLVERMAVLFGVINMIICFERITVCSLQSGFVLALLPATKAHSEAMNETGWLGTDVRNRGRDFAMTVDGALARIATLNNDQATMLQMPTEEVAIEVMAKADWGSLDINMMYTWLLV</sequence>
<keyword evidence="3" id="KW-1185">Reference proteome</keyword>
<dbReference type="AlphaFoldDB" id="A0A6A5WL10"/>
<dbReference type="EMBL" id="ML977582">
    <property type="protein sequence ID" value="KAF2001678.1"/>
    <property type="molecule type" value="Genomic_DNA"/>
</dbReference>
<evidence type="ECO:0000313" key="3">
    <source>
        <dbReference type="Proteomes" id="UP000799779"/>
    </source>
</evidence>
<evidence type="ECO:0000256" key="1">
    <source>
        <dbReference type="SAM" id="Phobius"/>
    </source>
</evidence>
<feature type="transmembrane region" description="Helical" evidence="1">
    <location>
        <begin position="14"/>
        <end position="37"/>
    </location>
</feature>
<organism evidence="2 3">
    <name type="scientific">Amniculicola lignicola CBS 123094</name>
    <dbReference type="NCBI Taxonomy" id="1392246"/>
    <lineage>
        <taxon>Eukaryota</taxon>
        <taxon>Fungi</taxon>
        <taxon>Dikarya</taxon>
        <taxon>Ascomycota</taxon>
        <taxon>Pezizomycotina</taxon>
        <taxon>Dothideomycetes</taxon>
        <taxon>Pleosporomycetidae</taxon>
        <taxon>Pleosporales</taxon>
        <taxon>Amniculicolaceae</taxon>
        <taxon>Amniculicola</taxon>
    </lineage>
</organism>
<accession>A0A6A5WL10</accession>
<proteinExistence type="predicted"/>
<name>A0A6A5WL10_9PLEO</name>
<gene>
    <name evidence="2" type="ORF">P154DRAFT_167620</name>
</gene>
<reference evidence="2" key="1">
    <citation type="journal article" date="2020" name="Stud. Mycol.">
        <title>101 Dothideomycetes genomes: a test case for predicting lifestyles and emergence of pathogens.</title>
        <authorList>
            <person name="Haridas S."/>
            <person name="Albert R."/>
            <person name="Binder M."/>
            <person name="Bloem J."/>
            <person name="Labutti K."/>
            <person name="Salamov A."/>
            <person name="Andreopoulos B."/>
            <person name="Baker S."/>
            <person name="Barry K."/>
            <person name="Bills G."/>
            <person name="Bluhm B."/>
            <person name="Cannon C."/>
            <person name="Castanera R."/>
            <person name="Culley D."/>
            <person name="Daum C."/>
            <person name="Ezra D."/>
            <person name="Gonzalez J."/>
            <person name="Henrissat B."/>
            <person name="Kuo A."/>
            <person name="Liang C."/>
            <person name="Lipzen A."/>
            <person name="Lutzoni F."/>
            <person name="Magnuson J."/>
            <person name="Mondo S."/>
            <person name="Nolan M."/>
            <person name="Ohm R."/>
            <person name="Pangilinan J."/>
            <person name="Park H.-J."/>
            <person name="Ramirez L."/>
            <person name="Alfaro M."/>
            <person name="Sun H."/>
            <person name="Tritt A."/>
            <person name="Yoshinaga Y."/>
            <person name="Zwiers L.-H."/>
            <person name="Turgeon B."/>
            <person name="Goodwin S."/>
            <person name="Spatafora J."/>
            <person name="Crous P."/>
            <person name="Grigoriev I."/>
        </authorList>
    </citation>
    <scope>NUCLEOTIDE SEQUENCE</scope>
    <source>
        <strain evidence="2">CBS 123094</strain>
    </source>
</reference>
<protein>
    <submittedName>
        <fullName evidence="2">Uncharacterized protein</fullName>
    </submittedName>
</protein>
<keyword evidence="1" id="KW-1133">Transmembrane helix</keyword>
<keyword evidence="1" id="KW-0472">Membrane</keyword>
<keyword evidence="1" id="KW-0812">Transmembrane</keyword>